<dbReference type="RefSeq" id="WP_055259518.1">
    <property type="nucleotide sequence ID" value="NZ_BCMV01000008.1"/>
</dbReference>
<keyword evidence="4" id="KW-1185">Reference proteome</keyword>
<dbReference type="InterPro" id="IPR045175">
    <property type="entry name" value="M28_fam"/>
</dbReference>
<dbReference type="Pfam" id="PF04389">
    <property type="entry name" value="Peptidase_M28"/>
    <property type="match status" value="1"/>
</dbReference>
<dbReference type="InterPro" id="IPR007484">
    <property type="entry name" value="Peptidase_M28"/>
</dbReference>
<dbReference type="SUPFAM" id="SSF53187">
    <property type="entry name" value="Zn-dependent exopeptidases"/>
    <property type="match status" value="1"/>
</dbReference>
<dbReference type="EMBL" id="CYZR01000005">
    <property type="protein sequence ID" value="CUO03458.1"/>
    <property type="molecule type" value="Genomic_DNA"/>
</dbReference>
<keyword evidence="1" id="KW-0812">Transmembrane</keyword>
<evidence type="ECO:0000256" key="1">
    <source>
        <dbReference type="SAM" id="Phobius"/>
    </source>
</evidence>
<keyword evidence="3" id="KW-0031">Aminopeptidase</keyword>
<protein>
    <submittedName>
        <fullName evidence="3">Arginyl aminopeptidase</fullName>
        <ecNumber evidence="3">3.4.11.6</ecNumber>
    </submittedName>
</protein>
<sequence length="456" mass="51407">MKNIKFNLTKFLFILTFFVFHVSLLSRFNINEFNISNVISSIKYLTSDELEGRLCGEEGNILAQKYILNKFKENSLLPYNLKYLQDFNVFYPKKIEGQPYLTITNKSNNIIKSFEYNRDFKDTFLNFRANNISFSKEDTVSFNSSALAAKTSTGEKVVFISTSMDNFDFRSSFDYNSTFDLYVNVSPKTFEEIKVAYENEYNINCFFPYIAEETTVNNVVGVIKGSNSSLSPLVLTAHFDHLGVDLDGNIYRGALDNASGISFLLELASFLSSLPTPDRDIIFVALNAEEFGLLGSSSFANENKNTLQGAKVINFDMIGSDDGIPITLMTGENEEFKSGLLDSLISYCKNNKIAYLIENKDSSDHASFLNNGIDSVTINDGDVSKIHTKYDTLEYISESAINRAFLVAISQIYNYAYNPLTLLLLENTSLIILGLILFLLFILLLMIDDKNAKKVK</sequence>
<organism evidence="3 4">
    <name type="scientific">Sarcina ventriculi</name>
    <name type="common">Clostridium ventriculi</name>
    <dbReference type="NCBI Taxonomy" id="1267"/>
    <lineage>
        <taxon>Bacteria</taxon>
        <taxon>Bacillati</taxon>
        <taxon>Bacillota</taxon>
        <taxon>Clostridia</taxon>
        <taxon>Eubacteriales</taxon>
        <taxon>Clostridiaceae</taxon>
        <taxon>Sarcina</taxon>
    </lineage>
</organism>
<evidence type="ECO:0000259" key="2">
    <source>
        <dbReference type="Pfam" id="PF04389"/>
    </source>
</evidence>
<evidence type="ECO:0000313" key="4">
    <source>
        <dbReference type="Proteomes" id="UP000095488"/>
    </source>
</evidence>
<keyword evidence="3" id="KW-0645">Protease</keyword>
<dbReference type="PANTHER" id="PTHR12147:SF26">
    <property type="entry name" value="PEPTIDASE M28 DOMAIN-CONTAINING PROTEIN"/>
    <property type="match status" value="1"/>
</dbReference>
<dbReference type="Proteomes" id="UP000095488">
    <property type="component" value="Unassembled WGS sequence"/>
</dbReference>
<keyword evidence="1" id="KW-1133">Transmembrane helix</keyword>
<keyword evidence="1" id="KW-0472">Membrane</keyword>
<proteinExistence type="predicted"/>
<dbReference type="Gene3D" id="3.40.630.10">
    <property type="entry name" value="Zn peptidases"/>
    <property type="match status" value="1"/>
</dbReference>
<dbReference type="PANTHER" id="PTHR12147">
    <property type="entry name" value="METALLOPEPTIDASE M28 FAMILY MEMBER"/>
    <property type="match status" value="1"/>
</dbReference>
<accession>A0ABM9URA7</accession>
<feature type="domain" description="Peptidase M28" evidence="2">
    <location>
        <begin position="218"/>
        <end position="408"/>
    </location>
</feature>
<reference evidence="3 4" key="1">
    <citation type="submission" date="2015-09" db="EMBL/GenBank/DDBJ databases">
        <authorList>
            <consortium name="Pathogen Informatics"/>
        </authorList>
    </citation>
    <scope>NUCLEOTIDE SEQUENCE [LARGE SCALE GENOMIC DNA]</scope>
    <source>
        <strain evidence="3 4">2789STDY5834858</strain>
    </source>
</reference>
<evidence type="ECO:0000313" key="3">
    <source>
        <dbReference type="EMBL" id="CUO03458.1"/>
    </source>
</evidence>
<feature type="transmembrane region" description="Helical" evidence="1">
    <location>
        <begin position="428"/>
        <end position="447"/>
    </location>
</feature>
<dbReference type="GO" id="GO:0004177">
    <property type="term" value="F:aminopeptidase activity"/>
    <property type="evidence" value="ECO:0007669"/>
    <property type="project" value="UniProtKB-KW"/>
</dbReference>
<gene>
    <name evidence="3" type="primary">ywaD</name>
    <name evidence="3" type="ORF">ERS852473_01727</name>
</gene>
<keyword evidence="3" id="KW-0378">Hydrolase</keyword>
<name>A0ABM9URA7_SARVE</name>
<dbReference type="EC" id="3.4.11.6" evidence="3"/>
<comment type="caution">
    <text evidence="3">The sequence shown here is derived from an EMBL/GenBank/DDBJ whole genome shotgun (WGS) entry which is preliminary data.</text>
</comment>